<dbReference type="HOGENOM" id="CLU_094978_1_0_0"/>
<dbReference type="OrthoDB" id="95536at2"/>
<organism evidence="1 2">
    <name type="scientific">Streptobacillus moniliformis (strain ATCC 14647 / DSM 12112 / NCTC 10651 / 9901)</name>
    <dbReference type="NCBI Taxonomy" id="519441"/>
    <lineage>
        <taxon>Bacteria</taxon>
        <taxon>Fusobacteriati</taxon>
        <taxon>Fusobacteriota</taxon>
        <taxon>Fusobacteriia</taxon>
        <taxon>Fusobacteriales</taxon>
        <taxon>Leptotrichiaceae</taxon>
        <taxon>Streptobacillus</taxon>
    </lineage>
</organism>
<dbReference type="AlphaFoldDB" id="D1AXJ0"/>
<gene>
    <name evidence="1" type="ordered locus">Smon_0536</name>
</gene>
<sequence length="195" mass="22131">MNRIIFLMMFLMSLFSFPIDITGPNYRLDLNVAAGYRPDPHDRNRPLEFKGDFNNVDIEVGFSPEWTLNINKNFEIVFGPKLTVVLFVSHYLNISDEPEREIFFGISSGARVDFDYIIKKNIKLYAALEAAATVRPDIHISSISNDGKNILLTVHPTILGRFAIGTKIKRYNVGLYTEYGLNKELVGGIEVGYSF</sequence>
<proteinExistence type="predicted"/>
<evidence type="ECO:0000313" key="1">
    <source>
        <dbReference type="EMBL" id="ACZ01016.1"/>
    </source>
</evidence>
<dbReference type="KEGG" id="smf:Smon_0536"/>
<dbReference type="Proteomes" id="UP000002072">
    <property type="component" value="Chromosome"/>
</dbReference>
<name>D1AXJ0_STRM9</name>
<evidence type="ECO:0008006" key="3">
    <source>
        <dbReference type="Google" id="ProtNLM"/>
    </source>
</evidence>
<reference evidence="1 2" key="1">
    <citation type="journal article" date="2009" name="Stand. Genomic Sci.">
        <title>Complete genome sequence of Streptobacillus moniliformis type strain (9901T).</title>
        <authorList>
            <person name="Nolan M."/>
            <person name="Gronow S."/>
            <person name="Lapidus A."/>
            <person name="Ivanova N."/>
            <person name="Copeland A."/>
            <person name="Lucas S."/>
            <person name="Del Rio T.G."/>
            <person name="Chen F."/>
            <person name="Tice H."/>
            <person name="Pitluck S."/>
            <person name="Cheng J.F."/>
            <person name="Sims D."/>
            <person name="Meincke L."/>
            <person name="Bruce D."/>
            <person name="Goodwin L."/>
            <person name="Brettin T."/>
            <person name="Han C."/>
            <person name="Detter J.C."/>
            <person name="Ovchinikova G."/>
            <person name="Pati A."/>
            <person name="Mavromatis K."/>
            <person name="Mikhailova N."/>
            <person name="Chen A."/>
            <person name="Palaniappan K."/>
            <person name="Land M."/>
            <person name="Hauser L."/>
            <person name="Chang Y.J."/>
            <person name="Jeffries C.D."/>
            <person name="Rohde M."/>
            <person name="Sproer C."/>
            <person name="Goker M."/>
            <person name="Bristow J."/>
            <person name="Eisen J.A."/>
            <person name="Markowitz V."/>
            <person name="Hugenholtz P."/>
            <person name="Kyrpides N.C."/>
            <person name="Klenk H.P."/>
            <person name="Chain P."/>
        </authorList>
    </citation>
    <scope>NUCLEOTIDE SEQUENCE [LARGE SCALE GENOMIC DNA]</scope>
    <source>
        <strain evidence="2">ATCC 14647 / DSM 12112 / NCTC 10651 / 9901</strain>
    </source>
</reference>
<keyword evidence="2" id="KW-1185">Reference proteome</keyword>
<dbReference type="GeneID" id="29672918"/>
<protein>
    <recommendedName>
        <fullName evidence="3">Outer membrane protein beta-barrel domain-containing protein</fullName>
    </recommendedName>
</protein>
<dbReference type="RefSeq" id="WP_012858571.1">
    <property type="nucleotide sequence ID" value="NC_013515.1"/>
</dbReference>
<evidence type="ECO:0000313" key="2">
    <source>
        <dbReference type="Proteomes" id="UP000002072"/>
    </source>
</evidence>
<dbReference type="STRING" id="519441.Smon_0536"/>
<accession>D1AXJ0</accession>
<dbReference type="EMBL" id="CP001779">
    <property type="protein sequence ID" value="ACZ01016.1"/>
    <property type="molecule type" value="Genomic_DNA"/>
</dbReference>